<feature type="domain" description="CCHC-type" evidence="3">
    <location>
        <begin position="259"/>
        <end position="272"/>
    </location>
</feature>
<proteinExistence type="predicted"/>
<feature type="compositionally biased region" description="Polar residues" evidence="2">
    <location>
        <begin position="146"/>
        <end position="169"/>
    </location>
</feature>
<dbReference type="GO" id="GO:0008270">
    <property type="term" value="F:zinc ion binding"/>
    <property type="evidence" value="ECO:0007669"/>
    <property type="project" value="UniProtKB-KW"/>
</dbReference>
<keyword evidence="1" id="KW-0862">Zinc</keyword>
<evidence type="ECO:0000259" key="3">
    <source>
        <dbReference type="PROSITE" id="PS50158"/>
    </source>
</evidence>
<feature type="region of interest" description="Disordered" evidence="2">
    <location>
        <begin position="143"/>
        <end position="174"/>
    </location>
</feature>
<keyword evidence="1" id="KW-0863">Zinc-finger</keyword>
<evidence type="ECO:0000313" key="5">
    <source>
        <dbReference type="Proteomes" id="UP001162060"/>
    </source>
</evidence>
<keyword evidence="1" id="KW-0479">Metal-binding</keyword>
<dbReference type="EMBL" id="CAKLBY020000227">
    <property type="protein sequence ID" value="CAK7937574.1"/>
    <property type="molecule type" value="Genomic_DNA"/>
</dbReference>
<feature type="compositionally biased region" description="Basic and acidic residues" evidence="2">
    <location>
        <begin position="216"/>
        <end position="235"/>
    </location>
</feature>
<evidence type="ECO:0000256" key="1">
    <source>
        <dbReference type="PROSITE-ProRule" id="PRU00047"/>
    </source>
</evidence>
<dbReference type="Proteomes" id="UP001162060">
    <property type="component" value="Unassembled WGS sequence"/>
</dbReference>
<feature type="region of interest" description="Disordered" evidence="2">
    <location>
        <begin position="179"/>
        <end position="198"/>
    </location>
</feature>
<evidence type="ECO:0000256" key="2">
    <source>
        <dbReference type="SAM" id="MobiDB-lite"/>
    </source>
</evidence>
<dbReference type="AlphaFoldDB" id="A0AAV1UWM7"/>
<reference evidence="4" key="1">
    <citation type="submission" date="2024-01" db="EMBL/GenBank/DDBJ databases">
        <authorList>
            <person name="Webb A."/>
        </authorList>
    </citation>
    <scope>NUCLEOTIDE SEQUENCE</scope>
    <source>
        <strain evidence="4">Pm1</strain>
    </source>
</reference>
<evidence type="ECO:0000313" key="4">
    <source>
        <dbReference type="EMBL" id="CAK7937574.1"/>
    </source>
</evidence>
<protein>
    <recommendedName>
        <fullName evidence="3">CCHC-type domain-containing protein</fullName>
    </recommendedName>
</protein>
<dbReference type="InterPro" id="IPR001878">
    <property type="entry name" value="Znf_CCHC"/>
</dbReference>
<dbReference type="PROSITE" id="PS50158">
    <property type="entry name" value="ZF_CCHC"/>
    <property type="match status" value="1"/>
</dbReference>
<name>A0AAV1UWM7_9STRA</name>
<sequence>MKTAFLRDQAPDDEKCLVSGDLLTGFARNWYSRLSRSTRDDWKSLSEGFMVRYGGYGMSAGRQYYHARKRPNETPLEYLDRLNVAGMRAKVAFRDGSPASQREHVEHFIDTLDDRKLAEQLTLLRVHDANAMEVALRAYQRMPFRQNKNPTDSNKYRSRSATTPAQAYSKTPRMVKAIRAESEESDSGSSSDDADEEDFRRKVCVTTITDQAADPGDQRDRSRKTDRDDDRDRGGVAKACTHCGSKRHDNRGCWKRLTCQKCGRKGHPSDKCLHVCSACGEVHESGQCPMEEFYNLIRKWYVPTKHAGLLPTKAEEMLN</sequence>
<comment type="caution">
    <text evidence="4">The sequence shown here is derived from an EMBL/GenBank/DDBJ whole genome shotgun (WGS) entry which is preliminary data.</text>
</comment>
<organism evidence="4 5">
    <name type="scientific">Peronospora matthiolae</name>
    <dbReference type="NCBI Taxonomy" id="2874970"/>
    <lineage>
        <taxon>Eukaryota</taxon>
        <taxon>Sar</taxon>
        <taxon>Stramenopiles</taxon>
        <taxon>Oomycota</taxon>
        <taxon>Peronosporomycetes</taxon>
        <taxon>Peronosporales</taxon>
        <taxon>Peronosporaceae</taxon>
        <taxon>Peronospora</taxon>
    </lineage>
</organism>
<dbReference type="GO" id="GO:0003676">
    <property type="term" value="F:nucleic acid binding"/>
    <property type="evidence" value="ECO:0007669"/>
    <property type="project" value="InterPro"/>
</dbReference>
<feature type="region of interest" description="Disordered" evidence="2">
    <location>
        <begin position="210"/>
        <end position="236"/>
    </location>
</feature>
<gene>
    <name evidence="4" type="ORF">PM001_LOCUS22724</name>
</gene>
<accession>A0AAV1UWM7</accession>